<accession>A0A391NZ21</accession>
<dbReference type="Pfam" id="PF13483">
    <property type="entry name" value="Lactamase_B_3"/>
    <property type="match status" value="1"/>
</dbReference>
<name>A0A391NZ21_9FIRM</name>
<comment type="caution">
    <text evidence="1">The sequence shown here is derived from an EMBL/GenBank/DDBJ whole genome shotgun (WGS) entry which is preliminary data.</text>
</comment>
<keyword evidence="2" id="KW-1185">Reference proteome</keyword>
<gene>
    <name evidence="1" type="ORF">KGMB01110_02260</name>
</gene>
<dbReference type="EMBL" id="BHGK01000001">
    <property type="protein sequence ID" value="GCA65790.1"/>
    <property type="molecule type" value="Genomic_DNA"/>
</dbReference>
<dbReference type="Proteomes" id="UP000265643">
    <property type="component" value="Unassembled WGS sequence"/>
</dbReference>
<evidence type="ECO:0000313" key="1">
    <source>
        <dbReference type="EMBL" id="GCA65790.1"/>
    </source>
</evidence>
<dbReference type="SUPFAM" id="SSF56281">
    <property type="entry name" value="Metallo-hydrolase/oxidoreductase"/>
    <property type="match status" value="1"/>
</dbReference>
<sequence>MVVTYIEHSGFSVELPECTLLFDYYLGKLPEFPKEHPLIVFASHVHGDHFQKKIFQLREQYQEVYFVLSDDIPKKYDAPDVIWVSSDVKVTVAGCEITCLKSTDEGVAFLVKCGEKTVYHAGDLNWWHWEEESATYNDEMKQNYQREVDKLEGRKIDAAFVPVDPRLEDAYFWGIDYFMRKTDTKVVFPMHFWGKYETIDCLIRQKETEDYRDRIAEIDWKGERFSI</sequence>
<dbReference type="RefSeq" id="WP_119297324.1">
    <property type="nucleotide sequence ID" value="NZ_BHGK01000001.1"/>
</dbReference>
<dbReference type="Gene3D" id="3.60.15.10">
    <property type="entry name" value="Ribonuclease Z/Hydroxyacylglutathione hydrolase-like"/>
    <property type="match status" value="1"/>
</dbReference>
<evidence type="ECO:0000313" key="2">
    <source>
        <dbReference type="Proteomes" id="UP000265643"/>
    </source>
</evidence>
<organism evidence="1 2">
    <name type="scientific">Mediterraneibacter butyricigenes</name>
    <dbReference type="NCBI Taxonomy" id="2316025"/>
    <lineage>
        <taxon>Bacteria</taxon>
        <taxon>Bacillati</taxon>
        <taxon>Bacillota</taxon>
        <taxon>Clostridia</taxon>
        <taxon>Lachnospirales</taxon>
        <taxon>Lachnospiraceae</taxon>
        <taxon>Mediterraneibacter</taxon>
    </lineage>
</organism>
<protein>
    <submittedName>
        <fullName evidence="1">Hydrolase</fullName>
    </submittedName>
</protein>
<dbReference type="GO" id="GO:0016787">
    <property type="term" value="F:hydrolase activity"/>
    <property type="evidence" value="ECO:0007669"/>
    <property type="project" value="UniProtKB-KW"/>
</dbReference>
<keyword evidence="1" id="KW-0378">Hydrolase</keyword>
<dbReference type="InterPro" id="IPR036866">
    <property type="entry name" value="RibonucZ/Hydroxyglut_hydro"/>
</dbReference>
<dbReference type="AlphaFoldDB" id="A0A391NZ21"/>
<proteinExistence type="predicted"/>
<dbReference type="PANTHER" id="PTHR42967">
    <property type="entry name" value="METAL DEPENDENT HYDROLASE"/>
    <property type="match status" value="1"/>
</dbReference>
<reference evidence="2" key="1">
    <citation type="submission" date="2018-09" db="EMBL/GenBank/DDBJ databases">
        <title>Draft Genome Sequence of Mediterraneibacter sp. KCTC 15684.</title>
        <authorList>
            <person name="Kim J.S."/>
            <person name="Han K.I."/>
            <person name="Suh M.K."/>
            <person name="Lee K.C."/>
            <person name="Eom M.K."/>
            <person name="Lee J.H."/>
            <person name="Park S.H."/>
            <person name="Kang S.W."/>
            <person name="Park J.E."/>
            <person name="Oh B.S."/>
            <person name="Yu S.Y."/>
            <person name="Choi S.H."/>
            <person name="Lee D.H."/>
            <person name="Yoon H."/>
            <person name="Kim B."/>
            <person name="Yang S.J."/>
            <person name="Lee J.S."/>
        </authorList>
    </citation>
    <scope>NUCLEOTIDE SEQUENCE [LARGE SCALE GENOMIC DNA]</scope>
    <source>
        <strain evidence="2">KCTC 15684</strain>
    </source>
</reference>
<dbReference type="PANTHER" id="PTHR42967:SF1">
    <property type="entry name" value="MBL FOLD METALLO-HYDROLASE"/>
    <property type="match status" value="1"/>
</dbReference>